<protein>
    <submittedName>
        <fullName evidence="1">Uncharacterized protein</fullName>
    </submittedName>
</protein>
<accession>A0ABX0B476</accession>
<name>A0ABX0B476_9GAMM</name>
<evidence type="ECO:0000313" key="2">
    <source>
        <dbReference type="Proteomes" id="UP000470051"/>
    </source>
</evidence>
<dbReference type="Proteomes" id="UP000470051">
    <property type="component" value="Unassembled WGS sequence"/>
</dbReference>
<dbReference type="RefSeq" id="WP_058588530.1">
    <property type="nucleotide sequence ID" value="NZ_CAWPKC010000065.1"/>
</dbReference>
<gene>
    <name evidence="1" type="ORF">GPY42_23425</name>
</gene>
<comment type="caution">
    <text evidence="1">The sequence shown here is derived from an EMBL/GenBank/DDBJ whole genome shotgun (WGS) entry which is preliminary data.</text>
</comment>
<reference evidence="1 2" key="1">
    <citation type="submission" date="2019-12" db="EMBL/GenBank/DDBJ databases">
        <title>Engineering Photorhabdus to improve their lethality against agricultural pests.</title>
        <authorList>
            <person name="Machado R.A.R."/>
        </authorList>
    </citation>
    <scope>NUCLEOTIDE SEQUENCE [LARGE SCALE GENOMIC DNA]</scope>
    <source>
        <strain evidence="1 2">M-HU2</strain>
    </source>
</reference>
<dbReference type="EMBL" id="WSFE01000065">
    <property type="protein sequence ID" value="NDL27953.1"/>
    <property type="molecule type" value="Genomic_DNA"/>
</dbReference>
<evidence type="ECO:0000313" key="1">
    <source>
        <dbReference type="EMBL" id="NDL27953.1"/>
    </source>
</evidence>
<sequence>MQVHEQPQTAPMLALAGDAGTEKRMQNHAPDGYMVFFIKNSRIFGDLFAHYCAASSARRRV</sequence>
<organism evidence="1 2">
    <name type="scientific">Photorhabdus kayaii</name>
    <dbReference type="NCBI Taxonomy" id="230088"/>
    <lineage>
        <taxon>Bacteria</taxon>
        <taxon>Pseudomonadati</taxon>
        <taxon>Pseudomonadota</taxon>
        <taxon>Gammaproteobacteria</taxon>
        <taxon>Enterobacterales</taxon>
        <taxon>Morganellaceae</taxon>
        <taxon>Photorhabdus</taxon>
    </lineage>
</organism>
<keyword evidence="2" id="KW-1185">Reference proteome</keyword>
<proteinExistence type="predicted"/>